<name>A0A5P6P9S3_9BRAD</name>
<organism evidence="2 3">
    <name type="scientific">Bradyrhizobium betae</name>
    <dbReference type="NCBI Taxonomy" id="244734"/>
    <lineage>
        <taxon>Bacteria</taxon>
        <taxon>Pseudomonadati</taxon>
        <taxon>Pseudomonadota</taxon>
        <taxon>Alphaproteobacteria</taxon>
        <taxon>Hyphomicrobiales</taxon>
        <taxon>Nitrobacteraceae</taxon>
        <taxon>Bradyrhizobium</taxon>
    </lineage>
</organism>
<evidence type="ECO:0000313" key="2">
    <source>
        <dbReference type="EMBL" id="QFI74798.1"/>
    </source>
</evidence>
<dbReference type="KEGG" id="bbet:F8237_21745"/>
<sequence length="92" mass="9661">MLMAYLSRLARIAFVAVSMVALVAPSAKAGALARTLERTWVAAGAVAIGGYLASRAVQCSQDSAKCPGEQRLRDRIVNGLAKAIDANPGYRI</sequence>
<feature type="chain" id="PRO_5025060450" evidence="1">
    <location>
        <begin position="30"/>
        <end position="92"/>
    </location>
</feature>
<dbReference type="OrthoDB" id="91859at374"/>
<evidence type="ECO:0000313" key="3">
    <source>
        <dbReference type="Proteomes" id="UP000325641"/>
    </source>
</evidence>
<dbReference type="EMBL" id="CP044543">
    <property type="protein sequence ID" value="QFI74798.1"/>
    <property type="molecule type" value="Genomic_DNA"/>
</dbReference>
<evidence type="ECO:0000256" key="1">
    <source>
        <dbReference type="SAM" id="SignalP"/>
    </source>
</evidence>
<keyword evidence="1" id="KW-0732">Signal</keyword>
<feature type="signal peptide" evidence="1">
    <location>
        <begin position="1"/>
        <end position="29"/>
    </location>
</feature>
<dbReference type="AlphaFoldDB" id="A0A5P6P9S3"/>
<accession>A0A5P6P9S3</accession>
<dbReference type="RefSeq" id="WP_151647752.1">
    <property type="nucleotide sequence ID" value="NZ_CP044543.1"/>
</dbReference>
<gene>
    <name evidence="2" type="ORF">F8237_21745</name>
</gene>
<proteinExistence type="predicted"/>
<reference evidence="3" key="1">
    <citation type="submission" date="2019-10" db="EMBL/GenBank/DDBJ databases">
        <title>Complete Genome Sequence of Bradyrhizobium betae type strain PL7HG1T.</title>
        <authorList>
            <person name="Bromfield E.S.P."/>
            <person name="Cloutier S."/>
        </authorList>
    </citation>
    <scope>NUCLEOTIDE SEQUENCE [LARGE SCALE GENOMIC DNA]</scope>
    <source>
        <strain evidence="3">PL7HG1</strain>
    </source>
</reference>
<protein>
    <submittedName>
        <fullName evidence="2">Uncharacterized protein</fullName>
    </submittedName>
</protein>
<dbReference type="Proteomes" id="UP000325641">
    <property type="component" value="Chromosome"/>
</dbReference>